<dbReference type="SUPFAM" id="SSF48179">
    <property type="entry name" value="6-phosphogluconate dehydrogenase C-terminal domain-like"/>
    <property type="match status" value="1"/>
</dbReference>
<evidence type="ECO:0000256" key="11">
    <source>
        <dbReference type="RuleBase" id="RU000439"/>
    </source>
</evidence>
<dbReference type="EMBL" id="DXHL01000013">
    <property type="protein sequence ID" value="HIW10350.1"/>
    <property type="molecule type" value="Genomic_DNA"/>
</dbReference>
<dbReference type="AlphaFoldDB" id="A0A9D1QDN7"/>
<evidence type="ECO:0000256" key="3">
    <source>
        <dbReference type="ARBA" id="ARBA00023002"/>
    </source>
</evidence>
<keyword evidence="3 10" id="KW-0560">Oxidoreductase</keyword>
<dbReference type="Gene3D" id="3.40.50.720">
    <property type="entry name" value="NAD(P)-binding Rossmann-like Domain"/>
    <property type="match status" value="1"/>
</dbReference>
<evidence type="ECO:0000256" key="9">
    <source>
        <dbReference type="PIRSR" id="PIRSR000114-3"/>
    </source>
</evidence>
<dbReference type="Proteomes" id="UP000823926">
    <property type="component" value="Unassembled WGS sequence"/>
</dbReference>
<evidence type="ECO:0000313" key="14">
    <source>
        <dbReference type="EMBL" id="HIW10350.1"/>
    </source>
</evidence>
<feature type="binding site" evidence="9">
    <location>
        <position position="92"/>
    </location>
    <ligand>
        <name>NAD(+)</name>
        <dbReference type="ChEBI" id="CHEBI:57540"/>
    </ligand>
</feature>
<feature type="binding site" evidence="9">
    <location>
        <position position="149"/>
    </location>
    <ligand>
        <name>NAD(+)</name>
        <dbReference type="ChEBI" id="CHEBI:57540"/>
    </ligand>
</feature>
<comment type="caution">
    <text evidence="14">The sequence shown here is derived from an EMBL/GenBank/DDBJ whole genome shotgun (WGS) entry which is preliminary data.</text>
</comment>
<dbReference type="InterPro" id="IPR006109">
    <property type="entry name" value="G3P_DH_NAD-dep_C"/>
</dbReference>
<dbReference type="NCBIfam" id="NF000940">
    <property type="entry name" value="PRK00094.1-2"/>
    <property type="match status" value="1"/>
</dbReference>
<dbReference type="GO" id="GO:0005975">
    <property type="term" value="P:carbohydrate metabolic process"/>
    <property type="evidence" value="ECO:0007669"/>
    <property type="project" value="InterPro"/>
</dbReference>
<dbReference type="SUPFAM" id="SSF51735">
    <property type="entry name" value="NAD(P)-binding Rossmann-fold domains"/>
    <property type="match status" value="1"/>
</dbReference>
<dbReference type="GO" id="GO:0051287">
    <property type="term" value="F:NAD binding"/>
    <property type="evidence" value="ECO:0007669"/>
    <property type="project" value="InterPro"/>
</dbReference>
<dbReference type="PANTHER" id="PTHR11728:SF1">
    <property type="entry name" value="GLYCEROL-3-PHOSPHATE DEHYDROGENASE [NAD(+)] 2, CHLOROPLASTIC"/>
    <property type="match status" value="1"/>
</dbReference>
<dbReference type="Pfam" id="PF01210">
    <property type="entry name" value="NAD_Gly3P_dh_N"/>
    <property type="match status" value="1"/>
</dbReference>
<evidence type="ECO:0000259" key="13">
    <source>
        <dbReference type="Pfam" id="PF07479"/>
    </source>
</evidence>
<dbReference type="InterPro" id="IPR011128">
    <property type="entry name" value="G3P_DH_NAD-dep_N"/>
</dbReference>
<dbReference type="PROSITE" id="PS00957">
    <property type="entry name" value="NAD_G3PDH"/>
    <property type="match status" value="1"/>
</dbReference>
<dbReference type="PRINTS" id="PR00077">
    <property type="entry name" value="GPDHDRGNASE"/>
</dbReference>
<organism evidence="14 15">
    <name type="scientific">Candidatus Rikenella faecigallinarum</name>
    <dbReference type="NCBI Taxonomy" id="2838745"/>
    <lineage>
        <taxon>Bacteria</taxon>
        <taxon>Pseudomonadati</taxon>
        <taxon>Bacteroidota</taxon>
        <taxon>Bacteroidia</taxon>
        <taxon>Bacteroidales</taxon>
        <taxon>Rikenellaceae</taxon>
        <taxon>Rikenella</taxon>
    </lineage>
</organism>
<keyword evidence="5" id="KW-0594">Phospholipid biosynthesis</keyword>
<dbReference type="PANTHER" id="PTHR11728">
    <property type="entry name" value="GLYCEROL-3-PHOSPHATE DEHYDROGENASE"/>
    <property type="match status" value="1"/>
</dbReference>
<feature type="domain" description="Glycerol-3-phosphate dehydrogenase NAD-dependent N-terminal" evidence="12">
    <location>
        <begin position="13"/>
        <end position="169"/>
    </location>
</feature>
<comment type="catalytic activity">
    <reaction evidence="11">
        <text>sn-glycerol 3-phosphate + NADP(+) = dihydroxyacetone phosphate + NADPH + H(+)</text>
        <dbReference type="Rhea" id="RHEA:11096"/>
        <dbReference type="ChEBI" id="CHEBI:15378"/>
        <dbReference type="ChEBI" id="CHEBI:57597"/>
        <dbReference type="ChEBI" id="CHEBI:57642"/>
        <dbReference type="ChEBI" id="CHEBI:57783"/>
        <dbReference type="ChEBI" id="CHEBI:58349"/>
        <dbReference type="EC" id="1.1.1.94"/>
    </reaction>
</comment>
<reference evidence="14" key="2">
    <citation type="submission" date="2021-04" db="EMBL/GenBank/DDBJ databases">
        <authorList>
            <person name="Gilroy R."/>
        </authorList>
    </citation>
    <scope>NUCLEOTIDE SEQUENCE</scope>
    <source>
        <strain evidence="14">ChiBcec15-1070</strain>
    </source>
</reference>
<dbReference type="GO" id="GO:0008654">
    <property type="term" value="P:phospholipid biosynthetic process"/>
    <property type="evidence" value="ECO:0007669"/>
    <property type="project" value="UniProtKB-KW"/>
</dbReference>
<dbReference type="GO" id="GO:0005829">
    <property type="term" value="C:cytosol"/>
    <property type="evidence" value="ECO:0007669"/>
    <property type="project" value="TreeGrafter"/>
</dbReference>
<accession>A0A9D1QDN7</accession>
<evidence type="ECO:0000256" key="6">
    <source>
        <dbReference type="ARBA" id="ARBA00023264"/>
    </source>
</evidence>
<dbReference type="PIRSF" id="PIRSF000114">
    <property type="entry name" value="Glycerol-3-P_dh"/>
    <property type="match status" value="1"/>
</dbReference>
<dbReference type="InterPro" id="IPR006168">
    <property type="entry name" value="G3P_DH_NAD-dep"/>
</dbReference>
<dbReference type="EC" id="1.1.1.94" evidence="11"/>
<dbReference type="Gene3D" id="1.10.1040.10">
    <property type="entry name" value="N-(1-d-carboxylethyl)-l-norvaline Dehydrogenase, domain 2"/>
    <property type="match status" value="1"/>
</dbReference>
<sequence>MTQPRIHKDSPCAVVGYGSWATAIVKILLENGNTVHWHVRNPDVKAHLAAHRTNPKYLSQVHFFTDRLTVTDDLAGAVRESDVIIFAVPSAFLGLTLEPLDRRALDGKFIISAIKGIVPDGYLTVAEWFNQRYDVPFDRIGIVTGPCHAEEVALERLSYLTMVCKDLDTAAQLGEKFANDFIRVSTSTDIYGAEYAAVLKNIYAIAVGIAHGLGYGDNFLAVLISNAAMEMEHFLTETFRADRNICRSAYLGDLLVTCYSQFSRNRTFGVMIGKGYSVKNAQMEMNMIAEGYYAADCIHRLRARFGIDMPIAEAVYGILYERRNPTDQMKSILNQLK</sequence>
<dbReference type="InterPro" id="IPR036291">
    <property type="entry name" value="NAD(P)-bd_dom_sf"/>
</dbReference>
<name>A0A9D1QDN7_9BACT</name>
<feature type="binding site" evidence="8">
    <location>
        <position position="115"/>
    </location>
    <ligand>
        <name>substrate</name>
    </ligand>
</feature>
<keyword evidence="2" id="KW-0444">Lipid biosynthesis</keyword>
<protein>
    <recommendedName>
        <fullName evidence="11">Glycerol-3-phosphate dehydrogenase</fullName>
        <ecNumber evidence="11">1.1.1.94</ecNumber>
    </recommendedName>
</protein>
<evidence type="ECO:0000256" key="10">
    <source>
        <dbReference type="RuleBase" id="RU000437"/>
    </source>
</evidence>
<evidence type="ECO:0000256" key="5">
    <source>
        <dbReference type="ARBA" id="ARBA00023209"/>
    </source>
</evidence>
<evidence type="ECO:0000256" key="2">
    <source>
        <dbReference type="ARBA" id="ARBA00022516"/>
    </source>
</evidence>
<reference evidence="14" key="1">
    <citation type="journal article" date="2021" name="PeerJ">
        <title>Extensive microbial diversity within the chicken gut microbiome revealed by metagenomics and culture.</title>
        <authorList>
            <person name="Gilroy R."/>
            <person name="Ravi A."/>
            <person name="Getino M."/>
            <person name="Pursley I."/>
            <person name="Horton D.L."/>
            <person name="Alikhan N.F."/>
            <person name="Baker D."/>
            <person name="Gharbi K."/>
            <person name="Hall N."/>
            <person name="Watson M."/>
            <person name="Adriaenssens E.M."/>
            <person name="Foster-Nyarko E."/>
            <person name="Jarju S."/>
            <person name="Secka A."/>
            <person name="Antonio M."/>
            <person name="Oren A."/>
            <person name="Chaudhuri R.R."/>
            <person name="La Ragione R."/>
            <person name="Hildebrand F."/>
            <person name="Pallen M.J."/>
        </authorList>
    </citation>
    <scope>NUCLEOTIDE SEQUENCE</scope>
    <source>
        <strain evidence="14">ChiBcec15-1070</strain>
    </source>
</reference>
<dbReference type="NCBIfam" id="NF000942">
    <property type="entry name" value="PRK00094.1-4"/>
    <property type="match status" value="1"/>
</dbReference>
<evidence type="ECO:0000256" key="7">
    <source>
        <dbReference type="PIRSR" id="PIRSR000114-1"/>
    </source>
</evidence>
<comment type="similarity">
    <text evidence="1 10">Belongs to the NAD-dependent glycerol-3-phosphate dehydrogenase family.</text>
</comment>
<feature type="binding site" evidence="8">
    <location>
        <begin position="264"/>
        <end position="265"/>
    </location>
    <ligand>
        <name>substrate</name>
    </ligand>
</feature>
<dbReference type="InterPro" id="IPR013328">
    <property type="entry name" value="6PGD_dom2"/>
</dbReference>
<dbReference type="GO" id="GO:0047952">
    <property type="term" value="F:glycerol-3-phosphate dehydrogenase [NAD(P)+] activity"/>
    <property type="evidence" value="ECO:0007669"/>
    <property type="project" value="UniProtKB-EC"/>
</dbReference>
<evidence type="ECO:0000313" key="15">
    <source>
        <dbReference type="Proteomes" id="UP000823926"/>
    </source>
</evidence>
<keyword evidence="9 10" id="KW-0520">NAD</keyword>
<evidence type="ECO:0000256" key="8">
    <source>
        <dbReference type="PIRSR" id="PIRSR000114-2"/>
    </source>
</evidence>
<feature type="domain" description="Glycerol-3-phosphate dehydrogenase NAD-dependent C-terminal" evidence="13">
    <location>
        <begin position="189"/>
        <end position="328"/>
    </location>
</feature>
<feature type="active site" description="Proton acceptor" evidence="7">
    <location>
        <position position="200"/>
    </location>
</feature>
<gene>
    <name evidence="14" type="ORF">H9888_02500</name>
</gene>
<dbReference type="GO" id="GO:0046168">
    <property type="term" value="P:glycerol-3-phosphate catabolic process"/>
    <property type="evidence" value="ECO:0007669"/>
    <property type="project" value="InterPro"/>
</dbReference>
<keyword evidence="4" id="KW-0443">Lipid metabolism</keyword>
<evidence type="ECO:0000259" key="12">
    <source>
        <dbReference type="Pfam" id="PF01210"/>
    </source>
</evidence>
<keyword evidence="6" id="KW-1208">Phospholipid metabolism</keyword>
<proteinExistence type="inferred from homology"/>
<evidence type="ECO:0000256" key="1">
    <source>
        <dbReference type="ARBA" id="ARBA00011009"/>
    </source>
</evidence>
<dbReference type="Pfam" id="PF07479">
    <property type="entry name" value="NAD_Gly3P_dh_C"/>
    <property type="match status" value="1"/>
</dbReference>
<evidence type="ECO:0000256" key="4">
    <source>
        <dbReference type="ARBA" id="ARBA00023098"/>
    </source>
</evidence>
<dbReference type="InterPro" id="IPR008927">
    <property type="entry name" value="6-PGluconate_DH-like_C_sf"/>
</dbReference>
<feature type="binding site" evidence="9">
    <location>
        <position position="264"/>
    </location>
    <ligand>
        <name>NAD(+)</name>
        <dbReference type="ChEBI" id="CHEBI:57540"/>
    </ligand>
</feature>